<dbReference type="UniPathway" id="UPA00251">
    <property type="reaction ID" value="UER00324"/>
</dbReference>
<dbReference type="EMBL" id="FWFY01000002">
    <property type="protein sequence ID" value="SLN25721.1"/>
    <property type="molecule type" value="Genomic_DNA"/>
</dbReference>
<feature type="transmembrane region" description="Helical" evidence="14">
    <location>
        <begin position="89"/>
        <end position="107"/>
    </location>
</feature>
<dbReference type="Proteomes" id="UP000193495">
    <property type="component" value="Unassembled WGS sequence"/>
</dbReference>
<keyword evidence="10 14" id="KW-0560">Oxidoreductase</keyword>
<evidence type="ECO:0000313" key="16">
    <source>
        <dbReference type="EMBL" id="PSK88415.1"/>
    </source>
</evidence>
<comment type="catalytic activity">
    <reaction evidence="13 14 15">
        <text>protoporphyrinogen IX + 3 A = protoporphyrin IX + 3 AH2</text>
        <dbReference type="Rhea" id="RHEA:62000"/>
        <dbReference type="ChEBI" id="CHEBI:13193"/>
        <dbReference type="ChEBI" id="CHEBI:17499"/>
        <dbReference type="ChEBI" id="CHEBI:57306"/>
        <dbReference type="ChEBI" id="CHEBI:57307"/>
    </reaction>
</comment>
<dbReference type="PANTHER" id="PTHR40255">
    <property type="entry name" value="UPF0093 MEMBRANE PROTEIN SLR1790"/>
    <property type="match status" value="1"/>
</dbReference>
<proteinExistence type="inferred from homology"/>
<keyword evidence="12 14" id="KW-0472">Membrane</keyword>
<evidence type="ECO:0000256" key="12">
    <source>
        <dbReference type="ARBA" id="ARBA00023136"/>
    </source>
</evidence>
<keyword evidence="8 14" id="KW-0479">Metal-binding</keyword>
<comment type="cofactor">
    <cofactor evidence="14 15">
        <name>heme b</name>
        <dbReference type="ChEBI" id="CHEBI:60344"/>
    </cofactor>
    <text evidence="14 15">Binds 1 heme b (iron(II)-protoporphyrin IX) group per subunit.</text>
</comment>
<evidence type="ECO:0000313" key="19">
    <source>
        <dbReference type="Proteomes" id="UP000240624"/>
    </source>
</evidence>
<comment type="subunit">
    <text evidence="14">Homodimer.</text>
</comment>
<evidence type="ECO:0000256" key="14">
    <source>
        <dbReference type="HAMAP-Rule" id="MF_02239"/>
    </source>
</evidence>
<dbReference type="PIRSF" id="PIRSF004638">
    <property type="entry name" value="UCP004638"/>
    <property type="match status" value="1"/>
</dbReference>
<keyword evidence="9 14" id="KW-1133">Transmembrane helix</keyword>
<dbReference type="RefSeq" id="WP_085895182.1">
    <property type="nucleotide sequence ID" value="NZ_CAXPGX010000089.1"/>
</dbReference>
<evidence type="ECO:0000256" key="2">
    <source>
        <dbReference type="ARBA" id="ARBA00005073"/>
    </source>
</evidence>
<feature type="binding site" description="axial binding residue" evidence="14">
    <location>
        <position position="16"/>
    </location>
    <ligand>
        <name>heme</name>
        <dbReference type="ChEBI" id="CHEBI:30413"/>
    </ligand>
    <ligandPart>
        <name>Fe</name>
        <dbReference type="ChEBI" id="CHEBI:18248"/>
    </ligandPart>
</feature>
<feature type="transmembrane region" description="Helical" evidence="14">
    <location>
        <begin position="128"/>
        <end position="146"/>
    </location>
</feature>
<gene>
    <name evidence="16" type="ORF">CLV79_101252</name>
    <name evidence="17" type="ORF">LOS8367_00834</name>
</gene>
<name>A0A1X6YN33_9RHOB</name>
<dbReference type="Pfam" id="PF03653">
    <property type="entry name" value="UPF0093"/>
    <property type="match status" value="1"/>
</dbReference>
<dbReference type="EC" id="1.3.99.-" evidence="14 15"/>
<evidence type="ECO:0000256" key="15">
    <source>
        <dbReference type="PIRNR" id="PIRNR004638"/>
    </source>
</evidence>
<evidence type="ECO:0000313" key="17">
    <source>
        <dbReference type="EMBL" id="SLN25721.1"/>
    </source>
</evidence>
<dbReference type="AlphaFoldDB" id="A0A1X6YN33"/>
<evidence type="ECO:0000256" key="3">
    <source>
        <dbReference type="ARBA" id="ARBA00006501"/>
    </source>
</evidence>
<keyword evidence="7 14" id="KW-0812">Transmembrane</keyword>
<evidence type="ECO:0000256" key="11">
    <source>
        <dbReference type="ARBA" id="ARBA00023004"/>
    </source>
</evidence>
<evidence type="ECO:0000256" key="13">
    <source>
        <dbReference type="ARBA" id="ARBA00048390"/>
    </source>
</evidence>
<feature type="transmembrane region" description="Helical" evidence="14">
    <location>
        <begin position="20"/>
        <end position="38"/>
    </location>
</feature>
<comment type="similarity">
    <text evidence="3 14 15">Belongs to the HemJ family.</text>
</comment>
<dbReference type="PANTHER" id="PTHR40255:SF1">
    <property type="entry name" value="PROTOPORPHYRINOGEN IX OXIDASE"/>
    <property type="match status" value="1"/>
</dbReference>
<comment type="subcellular location">
    <subcellularLocation>
        <location evidence="1 14">Cell membrane</location>
        <topology evidence="1 14">Multi-pass membrane protein</topology>
    </subcellularLocation>
</comment>
<organism evidence="17 18">
    <name type="scientific">Limimaricola soesokkakensis</name>
    <dbReference type="NCBI Taxonomy" id="1343159"/>
    <lineage>
        <taxon>Bacteria</taxon>
        <taxon>Pseudomonadati</taxon>
        <taxon>Pseudomonadota</taxon>
        <taxon>Alphaproteobacteria</taxon>
        <taxon>Rhodobacterales</taxon>
        <taxon>Paracoccaceae</taxon>
        <taxon>Limimaricola</taxon>
    </lineage>
</organism>
<dbReference type="EMBL" id="PYGB01000001">
    <property type="protein sequence ID" value="PSK88415.1"/>
    <property type="molecule type" value="Genomic_DNA"/>
</dbReference>
<sequence>MTDFAAYAYPWIKTGHILSFVAWMAGMFYLPRLFVYHAERAESGSQLDETFQIMEMKLLKLIMGPAMISTWLFGLLLISFGVVDWSEPWPWIKAAAVLAMTGMHGWLSKRRKEFAAGTNSRSGRQYRIANEVPTLLLLVIVVAVVVRPF</sequence>
<accession>A0A1X6YN33</accession>
<dbReference type="OrthoDB" id="9800824at2"/>
<evidence type="ECO:0000256" key="4">
    <source>
        <dbReference type="ARBA" id="ARBA00017504"/>
    </source>
</evidence>
<evidence type="ECO:0000256" key="6">
    <source>
        <dbReference type="ARBA" id="ARBA00022617"/>
    </source>
</evidence>
<dbReference type="GO" id="GO:0046872">
    <property type="term" value="F:metal ion binding"/>
    <property type="evidence" value="ECO:0007669"/>
    <property type="project" value="UniProtKB-UniRule"/>
</dbReference>
<reference evidence="17 18" key="1">
    <citation type="submission" date="2017-03" db="EMBL/GenBank/DDBJ databases">
        <authorList>
            <person name="Afonso C.L."/>
            <person name="Miller P.J."/>
            <person name="Scott M.A."/>
            <person name="Spackman E."/>
            <person name="Goraichik I."/>
            <person name="Dimitrov K.M."/>
            <person name="Suarez D.L."/>
            <person name="Swayne D.E."/>
        </authorList>
    </citation>
    <scope>NUCLEOTIDE SEQUENCE [LARGE SCALE GENOMIC DNA]</scope>
    <source>
        <strain evidence="17 18">CECT 8367</strain>
    </source>
</reference>
<evidence type="ECO:0000256" key="10">
    <source>
        <dbReference type="ARBA" id="ARBA00023002"/>
    </source>
</evidence>
<keyword evidence="11 14" id="KW-0408">Iron</keyword>
<dbReference type="NCBIfam" id="TIGR00701">
    <property type="entry name" value="protoporphyrinogen oxidase HemJ"/>
    <property type="match status" value="1"/>
</dbReference>
<evidence type="ECO:0000313" key="18">
    <source>
        <dbReference type="Proteomes" id="UP000193495"/>
    </source>
</evidence>
<protein>
    <recommendedName>
        <fullName evidence="4 14">Protoporphyrinogen IX oxidase</fullName>
        <shortName evidence="14">PPO</shortName>
        <ecNumber evidence="14 15">1.3.99.-</ecNumber>
    </recommendedName>
</protein>
<dbReference type="HAMAP" id="MF_02239">
    <property type="entry name" value="HemJ"/>
    <property type="match status" value="1"/>
</dbReference>
<keyword evidence="19" id="KW-1185">Reference proteome</keyword>
<comment type="function">
    <text evidence="14 15">Catalyzes the oxidation of protoporphyrinogen IX to protoporphyrin IX.</text>
</comment>
<keyword evidence="6 14" id="KW-0349">Heme</keyword>
<dbReference type="Proteomes" id="UP000240624">
    <property type="component" value="Unassembled WGS sequence"/>
</dbReference>
<evidence type="ECO:0000256" key="1">
    <source>
        <dbReference type="ARBA" id="ARBA00004651"/>
    </source>
</evidence>
<dbReference type="GO" id="GO:0005886">
    <property type="term" value="C:plasma membrane"/>
    <property type="evidence" value="ECO:0007669"/>
    <property type="project" value="UniProtKB-SubCell"/>
</dbReference>
<keyword evidence="5 14" id="KW-1003">Cell membrane</keyword>
<evidence type="ECO:0000256" key="8">
    <source>
        <dbReference type="ARBA" id="ARBA00022723"/>
    </source>
</evidence>
<feature type="binding site" description="axial binding residue" evidence="14">
    <location>
        <position position="93"/>
    </location>
    <ligand>
        <name>heme</name>
        <dbReference type="ChEBI" id="CHEBI:30413"/>
    </ligand>
    <ligandPart>
        <name>Fe</name>
        <dbReference type="ChEBI" id="CHEBI:18248"/>
    </ligandPart>
</feature>
<dbReference type="GO" id="GO:0070818">
    <property type="term" value="F:protoporphyrinogen oxidase activity"/>
    <property type="evidence" value="ECO:0007669"/>
    <property type="project" value="UniProtKB-UniRule"/>
</dbReference>
<evidence type="ECO:0000256" key="7">
    <source>
        <dbReference type="ARBA" id="ARBA00022692"/>
    </source>
</evidence>
<dbReference type="InterPro" id="IPR005265">
    <property type="entry name" value="HemJ-like"/>
</dbReference>
<evidence type="ECO:0000256" key="5">
    <source>
        <dbReference type="ARBA" id="ARBA00022475"/>
    </source>
</evidence>
<evidence type="ECO:0000256" key="9">
    <source>
        <dbReference type="ARBA" id="ARBA00022989"/>
    </source>
</evidence>
<comment type="pathway">
    <text evidence="2 14 15">Porphyrin-containing compound metabolism; protoporphyrin-IX biosynthesis; protoporphyrin-IX from protoporphyrinogen-IX: step 1/1.</text>
</comment>
<dbReference type="GO" id="GO:0006782">
    <property type="term" value="P:protoporphyrinogen IX biosynthetic process"/>
    <property type="evidence" value="ECO:0007669"/>
    <property type="project" value="UniProtKB-UniRule"/>
</dbReference>
<reference evidence="16 19" key="2">
    <citation type="submission" date="2018-03" db="EMBL/GenBank/DDBJ databases">
        <title>Genomic Encyclopedia of Archaeal and Bacterial Type Strains, Phase II (KMG-II): from individual species to whole genera.</title>
        <authorList>
            <person name="Goeker M."/>
        </authorList>
    </citation>
    <scope>NUCLEOTIDE SEQUENCE [LARGE SCALE GENOMIC DNA]</scope>
    <source>
        <strain evidence="16 19">DSM 29956</strain>
    </source>
</reference>
<feature type="transmembrane region" description="Helical" evidence="14">
    <location>
        <begin position="58"/>
        <end position="83"/>
    </location>
</feature>